<dbReference type="AlphaFoldDB" id="A0A0M0K7U0"/>
<evidence type="ECO:0000313" key="3">
    <source>
        <dbReference type="EMBL" id="KOO34874.1"/>
    </source>
</evidence>
<sequence>MPKFSSLALSAEPTLAARAARSAAALRARLERRVVGQGPLKDALVLSLVSKEHLYVEGPPGIGKTALAEAACAASGRRSFFAQLHRDTRLSELIGDAVIRREVSDDGEVIRSDVRAGALLTAEVAVLDDISRAPGEALNVLLRLLNERKYHERPIPLWSAVATGNPTSADFYNEPLDPATLDRFALQIRTEGLVGGGAWEAASSVVDQFGDSPYCTWAPPSAGGKSVDKAAGAGEGGAVCEGADAIVDLDCMYEALQHVPLSEAVRDALLAFLERLRSRHGLDATNSLLTDRTFLTKAPKLIRAAAVIAGREVAHPDDLRVLRLLTAFRVPDDVHSGAVDDLIEEATPQEGTKASTPETKSSGHRKQAAQTEAPPKPGEGGLQRAQANAAVDDPSDPANGPSQAPSLLLRLLRMLVPTERKPPVETNVDAASVRGLLTLIGVLKGEFERHVHVTRVTHTDGVPRGWRRLRGFDSFAEDADPVDAACWMRHTPAVLPDAVRRAKPNRGGALAICRDVSTSMHGINAKYASSLALRVIELAQRRRMRVAMLEYSDEVHAHRCAGNLHGGGFFTTDYSSLRTFARRLECGGLTDYEAPISQALDEFKSDRRLRSPYVSKHILFITDGHPTKGDRRCVEARRRMKRAGVQLHTLFVEPEPHAAYPPLLAALADDSKGVRMRATVLDADAGVIDVEVVSSSSDARTRERFGGGGALADVRELDTYPHLRRIFAR</sequence>
<proteinExistence type="predicted"/>
<dbReference type="PROSITE" id="PS50234">
    <property type="entry name" value="VWFA"/>
    <property type="match status" value="1"/>
</dbReference>
<dbReference type="CDD" id="cd00198">
    <property type="entry name" value="vWFA"/>
    <property type="match status" value="1"/>
</dbReference>
<accession>A0A0M0K7U0</accession>
<dbReference type="SMART" id="SM00327">
    <property type="entry name" value="VWA"/>
    <property type="match status" value="1"/>
</dbReference>
<feature type="region of interest" description="Disordered" evidence="1">
    <location>
        <begin position="344"/>
        <end position="404"/>
    </location>
</feature>
<dbReference type="Pfam" id="PF07728">
    <property type="entry name" value="AAA_5"/>
    <property type="match status" value="1"/>
</dbReference>
<dbReference type="InterPro" id="IPR011704">
    <property type="entry name" value="ATPase_dyneun-rel_AAA"/>
</dbReference>
<name>A0A0M0K7U0_9EUKA</name>
<keyword evidence="4" id="KW-1185">Reference proteome</keyword>
<dbReference type="SUPFAM" id="SSF52540">
    <property type="entry name" value="P-loop containing nucleoside triphosphate hydrolases"/>
    <property type="match status" value="1"/>
</dbReference>
<dbReference type="Gene3D" id="3.40.50.410">
    <property type="entry name" value="von Willebrand factor, type A domain"/>
    <property type="match status" value="1"/>
</dbReference>
<comment type="caution">
    <text evidence="3">The sequence shown here is derived from an EMBL/GenBank/DDBJ whole genome shotgun (WGS) entry which is preliminary data.</text>
</comment>
<dbReference type="EMBL" id="JWZX01001062">
    <property type="protein sequence ID" value="KOO34874.1"/>
    <property type="molecule type" value="Genomic_DNA"/>
</dbReference>
<evidence type="ECO:0000256" key="1">
    <source>
        <dbReference type="SAM" id="MobiDB-lite"/>
    </source>
</evidence>
<reference evidence="4" key="1">
    <citation type="journal article" date="2015" name="PLoS Genet.">
        <title>Genome Sequence and Transcriptome Analyses of Chrysochromulina tobin: Metabolic Tools for Enhanced Algal Fitness in the Prominent Order Prymnesiales (Haptophyceae).</title>
        <authorList>
            <person name="Hovde B.T."/>
            <person name="Deodato C.R."/>
            <person name="Hunsperger H.M."/>
            <person name="Ryken S.A."/>
            <person name="Yost W."/>
            <person name="Jha R.K."/>
            <person name="Patterson J."/>
            <person name="Monnat R.J. Jr."/>
            <person name="Barlow S.B."/>
            <person name="Starkenburg S.R."/>
            <person name="Cattolico R.A."/>
        </authorList>
    </citation>
    <scope>NUCLEOTIDE SEQUENCE</scope>
    <source>
        <strain evidence="4">CCMP291</strain>
    </source>
</reference>
<feature type="domain" description="VWFA" evidence="2">
    <location>
        <begin position="509"/>
        <end position="696"/>
    </location>
</feature>
<evidence type="ECO:0000313" key="4">
    <source>
        <dbReference type="Proteomes" id="UP000037460"/>
    </source>
</evidence>
<dbReference type="InterPro" id="IPR003593">
    <property type="entry name" value="AAA+_ATPase"/>
</dbReference>
<dbReference type="GO" id="GO:0005524">
    <property type="term" value="F:ATP binding"/>
    <property type="evidence" value="ECO:0007669"/>
    <property type="project" value="InterPro"/>
</dbReference>
<dbReference type="PANTHER" id="PTHR42759:SF1">
    <property type="entry name" value="MAGNESIUM-CHELATASE SUBUNIT CHLD"/>
    <property type="match status" value="1"/>
</dbReference>
<organism evidence="3 4">
    <name type="scientific">Chrysochromulina tobinii</name>
    <dbReference type="NCBI Taxonomy" id="1460289"/>
    <lineage>
        <taxon>Eukaryota</taxon>
        <taxon>Haptista</taxon>
        <taxon>Haptophyta</taxon>
        <taxon>Prymnesiophyceae</taxon>
        <taxon>Prymnesiales</taxon>
        <taxon>Chrysochromulinaceae</taxon>
        <taxon>Chrysochromulina</taxon>
    </lineage>
</organism>
<dbReference type="PANTHER" id="PTHR42759">
    <property type="entry name" value="MOXR FAMILY PROTEIN"/>
    <property type="match status" value="1"/>
</dbReference>
<dbReference type="InterPro" id="IPR027417">
    <property type="entry name" value="P-loop_NTPase"/>
</dbReference>
<dbReference type="OrthoDB" id="206599at2759"/>
<feature type="compositionally biased region" description="Polar residues" evidence="1">
    <location>
        <begin position="349"/>
        <end position="360"/>
    </location>
</feature>
<dbReference type="SUPFAM" id="SSF53300">
    <property type="entry name" value="vWA-like"/>
    <property type="match status" value="1"/>
</dbReference>
<dbReference type="GO" id="GO:0016887">
    <property type="term" value="F:ATP hydrolysis activity"/>
    <property type="evidence" value="ECO:0007669"/>
    <property type="project" value="InterPro"/>
</dbReference>
<dbReference type="SMART" id="SM00382">
    <property type="entry name" value="AAA"/>
    <property type="match status" value="1"/>
</dbReference>
<dbReference type="InterPro" id="IPR050764">
    <property type="entry name" value="CbbQ/NirQ/NorQ/GpvN"/>
</dbReference>
<gene>
    <name evidence="3" type="ORF">Ctob_010082</name>
</gene>
<dbReference type="Proteomes" id="UP000037460">
    <property type="component" value="Unassembled WGS sequence"/>
</dbReference>
<dbReference type="InterPro" id="IPR036465">
    <property type="entry name" value="vWFA_dom_sf"/>
</dbReference>
<dbReference type="Pfam" id="PF00092">
    <property type="entry name" value="VWA"/>
    <property type="match status" value="1"/>
</dbReference>
<dbReference type="Gene3D" id="3.40.50.300">
    <property type="entry name" value="P-loop containing nucleotide triphosphate hydrolases"/>
    <property type="match status" value="1"/>
</dbReference>
<dbReference type="PRINTS" id="PR00830">
    <property type="entry name" value="ENDOLAPTASE"/>
</dbReference>
<evidence type="ECO:0000259" key="2">
    <source>
        <dbReference type="PROSITE" id="PS50234"/>
    </source>
</evidence>
<protein>
    <submittedName>
        <fullName evidence="3">Magnesium chelatase or ATPase</fullName>
    </submittedName>
</protein>
<dbReference type="InterPro" id="IPR002035">
    <property type="entry name" value="VWF_A"/>
</dbReference>